<comment type="caution">
    <text evidence="2">The sequence shown here is derived from an EMBL/GenBank/DDBJ whole genome shotgun (WGS) entry which is preliminary data.</text>
</comment>
<feature type="transmembrane region" description="Helical" evidence="1">
    <location>
        <begin position="436"/>
        <end position="458"/>
    </location>
</feature>
<dbReference type="EMBL" id="JAGSHT010000010">
    <property type="protein sequence ID" value="MBZ2196468.1"/>
    <property type="molecule type" value="Genomic_DNA"/>
</dbReference>
<evidence type="ECO:0000313" key="3">
    <source>
        <dbReference type="Proteomes" id="UP000826651"/>
    </source>
</evidence>
<keyword evidence="1" id="KW-0812">Transmembrane</keyword>
<name>A0ABS7S965_9MICO</name>
<feature type="transmembrane region" description="Helical" evidence="1">
    <location>
        <begin position="103"/>
        <end position="124"/>
    </location>
</feature>
<feature type="transmembrane region" description="Helical" evidence="1">
    <location>
        <begin position="403"/>
        <end position="424"/>
    </location>
</feature>
<feature type="transmembrane region" description="Helical" evidence="1">
    <location>
        <begin position="350"/>
        <end position="370"/>
    </location>
</feature>
<evidence type="ECO:0000256" key="1">
    <source>
        <dbReference type="SAM" id="Phobius"/>
    </source>
</evidence>
<accession>A0ABS7S965</accession>
<evidence type="ECO:0008006" key="4">
    <source>
        <dbReference type="Google" id="ProtNLM"/>
    </source>
</evidence>
<protein>
    <recommendedName>
        <fullName evidence="4">Chlor_Arch_YYY domain-containing protein</fullName>
    </recommendedName>
</protein>
<sequence length="660" mass="67035">MPTTNAFLALAVFGFGILLLYAPGVLTLRLVGLRGLSLAALAPPVTIAALSLTAILTRFAGKDWGLVPATIGLAATFGAALVLRALGIVLTPEHVPGARRFKTVLVVGLAAGLILAVVPVAVGAGGVDSLLQRWDAVYHLSALRLIEETRSASSLTVGALSYGTGQAHVYPAGWHAFASLLPLSSPTAVLNLAGTLTAGPAWVLGCAALARRVWPQLPPAPALVGFAAGLITATPMSLWVGWGHLPNAAALAMTPGVLAFGIGVLERAGVSATARFGSGVDPAGSPGPGGVTIGWQQHAAGVVVLAAGAVGLGLTHPNAFLALAALALPVAVVAVDRISRTAWASGRRPAAVVLPAVVAVLTVGGALAFVKSPLAGAVTGYVGDEPDGPGAAVGAVLIGWYELWPHVVTAAVVIGAPYGAVLAWRRGAPWSAGMLAVVWLLYVDAAMGGPTGVSALWYTSPARVSVVTAMVTVVLAVGALVHAGAAAARRWPAERSRAIAAGALVVLLAAAIVASSVYKAERTAKLYDPAATGVPRFVTAAELEMLADLDLEPGAAVLGSPFSGAPLLYGLRGVPVVFPIAGQVWSPAQQTIMDGLDDLSDPEVCAALEDLGVRYLYQDSRPYQASGDYQRLDDLEVPGSEVVAEADTARILRLPDCAEM</sequence>
<feature type="transmembrane region" description="Helical" evidence="1">
    <location>
        <begin position="6"/>
        <end position="26"/>
    </location>
</feature>
<feature type="transmembrane region" description="Helical" evidence="1">
    <location>
        <begin position="222"/>
        <end position="242"/>
    </location>
</feature>
<keyword evidence="1" id="KW-0472">Membrane</keyword>
<evidence type="ECO:0000313" key="2">
    <source>
        <dbReference type="EMBL" id="MBZ2196468.1"/>
    </source>
</evidence>
<feature type="transmembrane region" description="Helical" evidence="1">
    <location>
        <begin position="464"/>
        <end position="486"/>
    </location>
</feature>
<feature type="transmembrane region" description="Helical" evidence="1">
    <location>
        <begin position="66"/>
        <end position="91"/>
    </location>
</feature>
<reference evidence="2 3" key="1">
    <citation type="submission" date="2021-04" db="EMBL/GenBank/DDBJ databases">
        <title>Ruania sp. nov., isolated from sandy soil of mangrove forest.</title>
        <authorList>
            <person name="Ge X."/>
            <person name="Huang R."/>
            <person name="Liu W."/>
        </authorList>
    </citation>
    <scope>NUCLEOTIDE SEQUENCE [LARGE SCALE GENOMIC DNA]</scope>
    <source>
        <strain evidence="2 3">N2-46</strain>
    </source>
</reference>
<feature type="transmembrane region" description="Helical" evidence="1">
    <location>
        <begin position="188"/>
        <end position="210"/>
    </location>
</feature>
<gene>
    <name evidence="2" type="ORF">KCQ71_09915</name>
</gene>
<feature type="transmembrane region" description="Helical" evidence="1">
    <location>
        <begin position="38"/>
        <end position="60"/>
    </location>
</feature>
<feature type="transmembrane region" description="Helical" evidence="1">
    <location>
        <begin position="498"/>
        <end position="518"/>
    </location>
</feature>
<feature type="transmembrane region" description="Helical" evidence="1">
    <location>
        <begin position="320"/>
        <end position="338"/>
    </location>
</feature>
<keyword evidence="1" id="KW-1133">Transmembrane helix</keyword>
<dbReference type="RefSeq" id="WP_223405363.1">
    <property type="nucleotide sequence ID" value="NZ_JAGSHT010000010.1"/>
</dbReference>
<dbReference type="InterPro" id="IPR046671">
    <property type="entry name" value="DUF6541"/>
</dbReference>
<dbReference type="Pfam" id="PF20176">
    <property type="entry name" value="DUF6541"/>
    <property type="match status" value="1"/>
</dbReference>
<dbReference type="Proteomes" id="UP000826651">
    <property type="component" value="Unassembled WGS sequence"/>
</dbReference>
<keyword evidence="3" id="KW-1185">Reference proteome</keyword>
<proteinExistence type="predicted"/>
<organism evidence="2 3">
    <name type="scientific">Occultella gossypii</name>
    <dbReference type="NCBI Taxonomy" id="2800820"/>
    <lineage>
        <taxon>Bacteria</taxon>
        <taxon>Bacillati</taxon>
        <taxon>Actinomycetota</taxon>
        <taxon>Actinomycetes</taxon>
        <taxon>Micrococcales</taxon>
        <taxon>Ruaniaceae</taxon>
        <taxon>Occultella</taxon>
    </lineage>
</organism>